<dbReference type="AlphaFoldDB" id="A0A420HNV5"/>
<feature type="domain" description="Vps72/YL1 C-terminal" evidence="3">
    <location>
        <begin position="511"/>
        <end position="540"/>
    </location>
</feature>
<proteinExistence type="inferred from homology"/>
<feature type="compositionally biased region" description="Acidic residues" evidence="2">
    <location>
        <begin position="69"/>
        <end position="82"/>
    </location>
</feature>
<evidence type="ECO:0000313" key="4">
    <source>
        <dbReference type="EMBL" id="RKF59120.1"/>
    </source>
</evidence>
<protein>
    <submittedName>
        <fullName evidence="4">Putative yl1 nuclear protein</fullName>
    </submittedName>
</protein>
<comment type="similarity">
    <text evidence="1">Belongs to the VPS72/YL1 family.</text>
</comment>
<feature type="region of interest" description="Disordered" evidence="2">
    <location>
        <begin position="133"/>
        <end position="174"/>
    </location>
</feature>
<feature type="region of interest" description="Disordered" evidence="2">
    <location>
        <begin position="290"/>
        <end position="319"/>
    </location>
</feature>
<dbReference type="PANTHER" id="PTHR13275">
    <property type="entry name" value="YL-1 PROTEIN TRANSCRIPTION FACTOR-LIKE 1"/>
    <property type="match status" value="1"/>
</dbReference>
<feature type="compositionally biased region" description="Low complexity" evidence="2">
    <location>
        <begin position="164"/>
        <end position="174"/>
    </location>
</feature>
<name>A0A420HNV5_9PEZI</name>
<dbReference type="InterPro" id="IPR046757">
    <property type="entry name" value="YL1_N"/>
</dbReference>
<gene>
    <name evidence="4" type="ORF">OnM2_062007</name>
</gene>
<feature type="compositionally biased region" description="Acidic residues" evidence="2">
    <location>
        <begin position="90"/>
        <end position="106"/>
    </location>
</feature>
<dbReference type="GO" id="GO:0005634">
    <property type="term" value="C:nucleus"/>
    <property type="evidence" value="ECO:0007669"/>
    <property type="project" value="TreeGrafter"/>
</dbReference>
<dbReference type="Pfam" id="PF08265">
    <property type="entry name" value="YL1_C"/>
    <property type="match status" value="1"/>
</dbReference>
<evidence type="ECO:0000313" key="5">
    <source>
        <dbReference type="Proteomes" id="UP000286134"/>
    </source>
</evidence>
<dbReference type="Pfam" id="PF05764">
    <property type="entry name" value="YL1"/>
    <property type="match status" value="1"/>
</dbReference>
<feature type="region of interest" description="Disordered" evidence="2">
    <location>
        <begin position="1"/>
        <end position="31"/>
    </location>
</feature>
<dbReference type="Proteomes" id="UP000286134">
    <property type="component" value="Unassembled WGS sequence"/>
</dbReference>
<keyword evidence="5" id="KW-1185">Reference proteome</keyword>
<feature type="compositionally biased region" description="Acidic residues" evidence="2">
    <location>
        <begin position="299"/>
        <end position="314"/>
    </location>
</feature>
<organism evidence="4 5">
    <name type="scientific">Erysiphe neolycopersici</name>
    <dbReference type="NCBI Taxonomy" id="212602"/>
    <lineage>
        <taxon>Eukaryota</taxon>
        <taxon>Fungi</taxon>
        <taxon>Dikarya</taxon>
        <taxon>Ascomycota</taxon>
        <taxon>Pezizomycotina</taxon>
        <taxon>Leotiomycetes</taxon>
        <taxon>Erysiphales</taxon>
        <taxon>Erysiphaceae</taxon>
        <taxon>Erysiphe</taxon>
    </lineage>
</organism>
<dbReference type="InterPro" id="IPR013272">
    <property type="entry name" value="Vps72/YL1_C"/>
</dbReference>
<dbReference type="SMART" id="SM00993">
    <property type="entry name" value="YL1_C"/>
    <property type="match status" value="1"/>
</dbReference>
<feature type="region of interest" description="Disordered" evidence="2">
    <location>
        <begin position="222"/>
        <end position="241"/>
    </location>
</feature>
<comment type="caution">
    <text evidence="4">The sequence shown here is derived from an EMBL/GenBank/DDBJ whole genome shotgun (WGS) entry which is preliminary data.</text>
</comment>
<dbReference type="PANTHER" id="PTHR13275:SF4">
    <property type="entry name" value="VACUOLAR PROTEIN SORTING-ASSOCIATED PROTEIN 72 HOMOLOG"/>
    <property type="match status" value="1"/>
</dbReference>
<dbReference type="OrthoDB" id="3942062at2759"/>
<feature type="region of interest" description="Disordered" evidence="2">
    <location>
        <begin position="69"/>
        <end position="109"/>
    </location>
</feature>
<feature type="compositionally biased region" description="Polar residues" evidence="2">
    <location>
        <begin position="1"/>
        <end position="14"/>
    </location>
</feature>
<dbReference type="EMBL" id="MCFK01006287">
    <property type="protein sequence ID" value="RKF59120.1"/>
    <property type="molecule type" value="Genomic_DNA"/>
</dbReference>
<evidence type="ECO:0000256" key="1">
    <source>
        <dbReference type="ARBA" id="ARBA00006832"/>
    </source>
</evidence>
<reference evidence="4 5" key="1">
    <citation type="journal article" date="2018" name="BMC Genomics">
        <title>Comparative genome analyses reveal sequence features reflecting distinct modes of host-adaptation between dicot and monocot powdery mildew.</title>
        <authorList>
            <person name="Wu Y."/>
            <person name="Ma X."/>
            <person name="Pan Z."/>
            <person name="Kale S.D."/>
            <person name="Song Y."/>
            <person name="King H."/>
            <person name="Zhang Q."/>
            <person name="Presley C."/>
            <person name="Deng X."/>
            <person name="Wei C.I."/>
            <person name="Xiao S."/>
        </authorList>
    </citation>
    <scope>NUCLEOTIDE SEQUENCE [LARGE SCALE GENOMIC DNA]</scope>
    <source>
        <strain evidence="4">UMSG2</strain>
    </source>
</reference>
<evidence type="ECO:0000256" key="2">
    <source>
        <dbReference type="SAM" id="MobiDB-lite"/>
    </source>
</evidence>
<sequence>MGLSDENSTDTQRTPTHKSKEEGEIDENEEPVELLVNTRTKRSTAGNRLHILLQQQEPDDELELIFAEDEEDTGFLDVEENQSDVAMDSSSDEEDKEPDMADDLEGEKELQKTIKAAKIKNRKIGIGKYKNIKKIRIDTESTQPPKKRPERVSWLPSPNDAPIRASSRQTTRQSKQQLQVQMMDREIKRLKQLANMEKTAAAKMAKETPPLTQEDRLKEAARVEKANAKSLSRWERAEREKEEEQRLRLTNLHNRHLEGPVITIWSGMATYVGGKLQKIGKLDIPLERSASKKRKAANNEEDQNIEDVEVDNDPELNPKINEIQNENSLNSPKPHENNATASIPDSEMTTLIESQALLQGPSPNSAQSLPQYSSPCLAPPAGLPLSAPSHPFLAPPAFDGTSLPSLGYYSQQENNDQDLPKNLQSHLYVPHQNSSTSLASSVSSPTIITEHCLRTSLIFSNFSENAIKSRETQLNILFPHIYQSNSNSSRTTSLRAATKGSRTSRASQKSLTCAITNYPAKYKDPKTGLYYSNLYAYKQLQKLQKGEIWWSDLVGSFVGSGSLNPAKGVPDKFRGEIKSEIKKR</sequence>
<evidence type="ECO:0000259" key="3">
    <source>
        <dbReference type="SMART" id="SM00993"/>
    </source>
</evidence>
<accession>A0A420HNV5</accession>
<dbReference type="STRING" id="212602.A0A420HNV5"/>